<keyword evidence="3 6" id="KW-1133">Transmembrane helix</keyword>
<evidence type="ECO:0000259" key="7">
    <source>
        <dbReference type="Pfam" id="PF00520"/>
    </source>
</evidence>
<feature type="compositionally biased region" description="Polar residues" evidence="5">
    <location>
        <begin position="861"/>
        <end position="888"/>
    </location>
</feature>
<comment type="subcellular location">
    <subcellularLocation>
        <location evidence="1">Membrane</location>
        <topology evidence="1">Multi-pass membrane protein</topology>
    </subcellularLocation>
</comment>
<evidence type="ECO:0000256" key="6">
    <source>
        <dbReference type="SAM" id="Phobius"/>
    </source>
</evidence>
<reference evidence="8 9" key="1">
    <citation type="submission" date="2022-01" db="EMBL/GenBank/DDBJ databases">
        <title>A high-quality chromosome-level genome assembly of rohu carp, Labeo rohita.</title>
        <authorList>
            <person name="Arick M.A. II"/>
            <person name="Hsu C.-Y."/>
            <person name="Magbanua Z."/>
            <person name="Pechanova O."/>
            <person name="Grover C."/>
            <person name="Miller E."/>
            <person name="Thrash A."/>
            <person name="Ezzel L."/>
            <person name="Alam S."/>
            <person name="Benzie J."/>
            <person name="Hamilton M."/>
            <person name="Karsi A."/>
            <person name="Lawrence M.L."/>
            <person name="Peterson D.G."/>
        </authorList>
    </citation>
    <scope>NUCLEOTIDE SEQUENCE [LARGE SCALE GENOMIC DNA]</scope>
    <source>
        <strain evidence="9">BAU-BD-2019</strain>
        <tissue evidence="8">Blood</tissue>
    </source>
</reference>
<keyword evidence="9" id="KW-1185">Reference proteome</keyword>
<feature type="compositionally biased region" description="Low complexity" evidence="5">
    <location>
        <begin position="619"/>
        <end position="629"/>
    </location>
</feature>
<keyword evidence="2 6" id="KW-0812">Transmembrane</keyword>
<comment type="caution">
    <text evidence="8">The sequence shown here is derived from an EMBL/GenBank/DDBJ whole genome shotgun (WGS) entry which is preliminary data.</text>
</comment>
<proteinExistence type="predicted"/>
<evidence type="ECO:0000313" key="9">
    <source>
        <dbReference type="Proteomes" id="UP000830375"/>
    </source>
</evidence>
<dbReference type="InterPro" id="IPR027359">
    <property type="entry name" value="Volt_channel_dom_sf"/>
</dbReference>
<dbReference type="InterPro" id="IPR005821">
    <property type="entry name" value="Ion_trans_dom"/>
</dbReference>
<dbReference type="InterPro" id="IPR043203">
    <property type="entry name" value="VGCC_Ca_Na"/>
</dbReference>
<evidence type="ECO:0000256" key="3">
    <source>
        <dbReference type="ARBA" id="ARBA00022989"/>
    </source>
</evidence>
<sequence>MCTSHYLDLFITIVIGLNVITMSMEHYQQPKVLDEALKICNYIFTIIFVLESVFKLVAFGFRRFFKDRWNQLDLAIVLLSIMGITLEEIEVNASLPINPTIIRIMRVLRIARVLKLLKMAVGMRALLDTVIQALPQVPHKTFVSFIKFCSPLNRCILHGESIPGPRSLFFWGPSVLHRPHLHTQSAMKRPQQCRLALMGCLENSRNDRSQRRKSPCSICFSWFWAIDLLFRNLGEVIHNGVLRYPARLCQLDPGVLNHCESSQRRVHLREIRVGNLGLLFMLLFFIFAALGVELFGDLICDELHPCEGLGRYATFKNFGMAFLLLFRVSTGDNWNGIMKDTLRDCSQDTGICYNTVVSPIYFVSFVLTAQFVLVNVVIAVLMKHLEESNKEAKEEAELEAEMELELEAVGGDGGISRGHMPPLGHGDICGPGGSPWISRDSREISGPLYPTDSPPADIRRNSEDHIKTDPDPPHNLEPPLERRPMFDSVSLVIQGSLEGELSLMDNLSGSICHYYALPPLPSKHCTEKQIPLAEMEALSLASEKSWSLALTDDSVPDDFNPLLLTSQECNTTAPADPPDPQQPDELTDEHLLYVKKTSVGRTHSLPNDSYMFLPLQPNSTHSTHTTSPHLAQTGSTGSIQAQTEEPTQHLIVPTDLFRPISPHSLSDSESIPRIPPPRRAHTLSRTLRRQVAVSADSQETLYTEGGENEGPLGLREPSDPPVNLPPQQQQQQQHQPSLFLVPATPGASPKPSRPSVHTQHNPYDQYNVFSRCSRSPPVASLAARKQEETDSVDQEVSRIIRAGLAGRSDDGIGGGAGEQGARRQLKKYHSVDTQGQRALLLPRPLSWLDDPRRHSIEVCSSVESSPQRSSISSGFVSRADSLQQQSSPRGRKKKMSPPCISVDPPEGSELPGGFHPALGMVPPPLPSRDTCLRRRAPSSDSKDSFDLGGGGDGLPQEGVPNSKLLTLPSFSFEKTSSEH</sequence>
<feature type="compositionally biased region" description="Polar residues" evidence="5">
    <location>
        <begin position="630"/>
        <end position="640"/>
    </location>
</feature>
<feature type="region of interest" description="Disordered" evidence="5">
    <location>
        <begin position="605"/>
        <end position="640"/>
    </location>
</feature>
<feature type="compositionally biased region" description="Basic residues" evidence="5">
    <location>
        <begin position="676"/>
        <end position="688"/>
    </location>
</feature>
<dbReference type="Proteomes" id="UP000830375">
    <property type="component" value="Unassembled WGS sequence"/>
</dbReference>
<feature type="transmembrane region" description="Helical" evidence="6">
    <location>
        <begin position="7"/>
        <end position="24"/>
    </location>
</feature>
<evidence type="ECO:0000256" key="5">
    <source>
        <dbReference type="SAM" id="MobiDB-lite"/>
    </source>
</evidence>
<evidence type="ECO:0000256" key="2">
    <source>
        <dbReference type="ARBA" id="ARBA00022692"/>
    </source>
</evidence>
<feature type="transmembrane region" description="Helical" evidence="6">
    <location>
        <begin position="360"/>
        <end position="381"/>
    </location>
</feature>
<evidence type="ECO:0000256" key="4">
    <source>
        <dbReference type="ARBA" id="ARBA00023136"/>
    </source>
</evidence>
<gene>
    <name evidence="8" type="ORF">H4Q32_016474</name>
</gene>
<dbReference type="Gene3D" id="1.20.120.350">
    <property type="entry name" value="Voltage-gated potassium channels. Chain C"/>
    <property type="match status" value="1"/>
</dbReference>
<feature type="region of interest" description="Disordered" evidence="5">
    <location>
        <begin position="658"/>
        <end position="762"/>
    </location>
</feature>
<feature type="compositionally biased region" description="Basic and acidic residues" evidence="5">
    <location>
        <begin position="457"/>
        <end position="482"/>
    </location>
</feature>
<dbReference type="Pfam" id="PF00520">
    <property type="entry name" value="Ion_trans"/>
    <property type="match status" value="2"/>
</dbReference>
<name>A0ABQ8M876_LABRO</name>
<dbReference type="EMBL" id="JACTAM010000012">
    <property type="protein sequence ID" value="KAI2658406.1"/>
    <property type="molecule type" value="Genomic_DNA"/>
</dbReference>
<keyword evidence="4 6" id="KW-0472">Membrane</keyword>
<feature type="transmembrane region" description="Helical" evidence="6">
    <location>
        <begin position="273"/>
        <end position="295"/>
    </location>
</feature>
<feature type="region of interest" description="Disordered" evidence="5">
    <location>
        <begin position="808"/>
        <end position="835"/>
    </location>
</feature>
<feature type="domain" description="Ion transport" evidence="7">
    <location>
        <begin position="5"/>
        <end position="149"/>
    </location>
</feature>
<protein>
    <submittedName>
        <fullName evidence="8">Voltage-dependent T-type calcium channel subunit alpha-1G</fullName>
    </submittedName>
</protein>
<dbReference type="PANTHER" id="PTHR10037:SF137">
    <property type="entry name" value="VOLTAGE-DEPENDENT T-TYPE CALCIUM CHANNEL SUBUNIT ALPHA"/>
    <property type="match status" value="1"/>
</dbReference>
<feature type="compositionally biased region" description="Low complexity" evidence="5">
    <location>
        <begin position="725"/>
        <end position="736"/>
    </location>
</feature>
<feature type="domain" description="Ion transport" evidence="7">
    <location>
        <begin position="273"/>
        <end position="392"/>
    </location>
</feature>
<feature type="transmembrane region" description="Helical" evidence="6">
    <location>
        <begin position="36"/>
        <end position="61"/>
    </location>
</feature>
<dbReference type="PANTHER" id="PTHR10037">
    <property type="entry name" value="VOLTAGE-GATED CATION CHANNEL CALCIUM AND SODIUM"/>
    <property type="match status" value="1"/>
</dbReference>
<feature type="region of interest" description="Disordered" evidence="5">
    <location>
        <begin position="440"/>
        <end position="482"/>
    </location>
</feature>
<dbReference type="SUPFAM" id="SSF81324">
    <property type="entry name" value="Voltage-gated potassium channels"/>
    <property type="match status" value="2"/>
</dbReference>
<dbReference type="Gene3D" id="1.10.287.70">
    <property type="match status" value="1"/>
</dbReference>
<feature type="region of interest" description="Disordered" evidence="5">
    <location>
        <begin position="858"/>
        <end position="979"/>
    </location>
</feature>
<feature type="compositionally biased region" description="Polar residues" evidence="5">
    <location>
        <begin position="968"/>
        <end position="979"/>
    </location>
</feature>
<evidence type="ECO:0000256" key="1">
    <source>
        <dbReference type="ARBA" id="ARBA00004141"/>
    </source>
</evidence>
<evidence type="ECO:0000313" key="8">
    <source>
        <dbReference type="EMBL" id="KAI2658406.1"/>
    </source>
</evidence>
<accession>A0ABQ8M876</accession>
<organism evidence="8 9">
    <name type="scientific">Labeo rohita</name>
    <name type="common">Indian major carp</name>
    <name type="synonym">Cyprinus rohita</name>
    <dbReference type="NCBI Taxonomy" id="84645"/>
    <lineage>
        <taxon>Eukaryota</taxon>
        <taxon>Metazoa</taxon>
        <taxon>Chordata</taxon>
        <taxon>Craniata</taxon>
        <taxon>Vertebrata</taxon>
        <taxon>Euteleostomi</taxon>
        <taxon>Actinopterygii</taxon>
        <taxon>Neopterygii</taxon>
        <taxon>Teleostei</taxon>
        <taxon>Ostariophysi</taxon>
        <taxon>Cypriniformes</taxon>
        <taxon>Cyprinidae</taxon>
        <taxon>Labeoninae</taxon>
        <taxon>Labeonini</taxon>
        <taxon>Labeo</taxon>
    </lineage>
</organism>